<dbReference type="EMBL" id="PVTJ01000002">
    <property type="protein sequence ID" value="PRY61251.1"/>
    <property type="molecule type" value="Genomic_DNA"/>
</dbReference>
<accession>A0A2T0UTJ2</accession>
<evidence type="ECO:0000313" key="2">
    <source>
        <dbReference type="Proteomes" id="UP000238176"/>
    </source>
</evidence>
<evidence type="ECO:0000313" key="1">
    <source>
        <dbReference type="EMBL" id="PRY61251.1"/>
    </source>
</evidence>
<name>A0A2T0UTJ2_9ACTN</name>
<organism evidence="1 2">
    <name type="scientific">Glycomyces artemisiae</name>
    <dbReference type="NCBI Taxonomy" id="1076443"/>
    <lineage>
        <taxon>Bacteria</taxon>
        <taxon>Bacillati</taxon>
        <taxon>Actinomycetota</taxon>
        <taxon>Actinomycetes</taxon>
        <taxon>Glycomycetales</taxon>
        <taxon>Glycomycetaceae</taxon>
        <taxon>Glycomyces</taxon>
    </lineage>
</organism>
<dbReference type="RefSeq" id="WP_181245707.1">
    <property type="nucleotide sequence ID" value="NZ_PVTJ01000002.1"/>
</dbReference>
<dbReference type="InterPro" id="IPR004401">
    <property type="entry name" value="YbaB/EbfC"/>
</dbReference>
<dbReference type="Proteomes" id="UP000238176">
    <property type="component" value="Unassembled WGS sequence"/>
</dbReference>
<comment type="caution">
    <text evidence="1">The sequence shown here is derived from an EMBL/GenBank/DDBJ whole genome shotgun (WGS) entry which is preliminary data.</text>
</comment>
<dbReference type="AlphaFoldDB" id="A0A2T0UTJ2"/>
<dbReference type="Pfam" id="PF02575">
    <property type="entry name" value="YbaB_DNA_bd"/>
    <property type="match status" value="1"/>
</dbReference>
<gene>
    <name evidence="1" type="ORF">B0I28_102875</name>
</gene>
<reference evidence="1 2" key="1">
    <citation type="submission" date="2018-03" db="EMBL/GenBank/DDBJ databases">
        <title>Genomic Encyclopedia of Type Strains, Phase III (KMG-III): the genomes of soil and plant-associated and newly described type strains.</title>
        <authorList>
            <person name="Whitman W."/>
        </authorList>
    </citation>
    <scope>NUCLEOTIDE SEQUENCE [LARGE SCALE GENOMIC DNA]</scope>
    <source>
        <strain evidence="1 2">CGMCC 4.7067</strain>
    </source>
</reference>
<sequence length="97" mass="10384">MHGDIHSRLAEAQRLAAEVTAEVESEDGTVRVTAGPGGDIRRIDLSMSAFDLSGVELGETVTALVKAAADEADRELSEAIRQTLAGMFSAERQEKDR</sequence>
<protein>
    <submittedName>
        <fullName evidence="1">DNA-binding protein YbaB</fullName>
    </submittedName>
</protein>
<keyword evidence="2" id="KW-1185">Reference proteome</keyword>
<proteinExistence type="predicted"/>
<dbReference type="SUPFAM" id="SSF82607">
    <property type="entry name" value="YbaB-like"/>
    <property type="match status" value="1"/>
</dbReference>
<dbReference type="InterPro" id="IPR036894">
    <property type="entry name" value="YbaB-like_sf"/>
</dbReference>
<dbReference type="Gene3D" id="3.30.1310.10">
    <property type="entry name" value="Nucleoid-associated protein YbaB-like domain"/>
    <property type="match status" value="1"/>
</dbReference>
<dbReference type="GO" id="GO:0003677">
    <property type="term" value="F:DNA binding"/>
    <property type="evidence" value="ECO:0007669"/>
    <property type="project" value="UniProtKB-KW"/>
</dbReference>
<keyword evidence="1" id="KW-0238">DNA-binding</keyword>